<gene>
    <name evidence="1" type="ORF">METZ01_LOCUS202997</name>
</gene>
<proteinExistence type="predicted"/>
<accession>A0A382EJP8</accession>
<protein>
    <submittedName>
        <fullName evidence="1">Uncharacterized protein</fullName>
    </submittedName>
</protein>
<dbReference type="AlphaFoldDB" id="A0A382EJP8"/>
<feature type="non-terminal residue" evidence="1">
    <location>
        <position position="1"/>
    </location>
</feature>
<evidence type="ECO:0000313" key="1">
    <source>
        <dbReference type="EMBL" id="SVB50143.1"/>
    </source>
</evidence>
<name>A0A382EJP8_9ZZZZ</name>
<dbReference type="EMBL" id="UINC01044545">
    <property type="protein sequence ID" value="SVB50143.1"/>
    <property type="molecule type" value="Genomic_DNA"/>
</dbReference>
<organism evidence="1">
    <name type="scientific">marine metagenome</name>
    <dbReference type="NCBI Taxonomy" id="408172"/>
    <lineage>
        <taxon>unclassified sequences</taxon>
        <taxon>metagenomes</taxon>
        <taxon>ecological metagenomes</taxon>
    </lineage>
</organism>
<sequence length="22" mass="2612">IVIAAVLFFFAAHILPFRQFKY</sequence>
<reference evidence="1" key="1">
    <citation type="submission" date="2018-05" db="EMBL/GenBank/DDBJ databases">
        <authorList>
            <person name="Lanie J.A."/>
            <person name="Ng W.-L."/>
            <person name="Kazmierczak K.M."/>
            <person name="Andrzejewski T.M."/>
            <person name="Davidsen T.M."/>
            <person name="Wayne K.J."/>
            <person name="Tettelin H."/>
            <person name="Glass J.I."/>
            <person name="Rusch D."/>
            <person name="Podicherti R."/>
            <person name="Tsui H.-C.T."/>
            <person name="Winkler M.E."/>
        </authorList>
    </citation>
    <scope>NUCLEOTIDE SEQUENCE</scope>
</reference>